<dbReference type="Pfam" id="PF00664">
    <property type="entry name" value="ABC_membrane"/>
    <property type="match status" value="1"/>
</dbReference>
<dbReference type="InterPro" id="IPR039421">
    <property type="entry name" value="Type_1_exporter"/>
</dbReference>
<evidence type="ECO:0000256" key="6">
    <source>
        <dbReference type="ARBA" id="ARBA00023136"/>
    </source>
</evidence>
<dbReference type="PROSITE" id="PS50893">
    <property type="entry name" value="ABC_TRANSPORTER_2"/>
    <property type="match status" value="1"/>
</dbReference>
<dbReference type="CDD" id="cd03228">
    <property type="entry name" value="ABCC_MRP_Like"/>
    <property type="match status" value="1"/>
</dbReference>
<dbReference type="PROSITE" id="PS00211">
    <property type="entry name" value="ABC_TRANSPORTER_1"/>
    <property type="match status" value="1"/>
</dbReference>
<dbReference type="SUPFAM" id="SSF52540">
    <property type="entry name" value="P-loop containing nucleoside triphosphate hydrolases"/>
    <property type="match status" value="1"/>
</dbReference>
<dbReference type="GO" id="GO:0140359">
    <property type="term" value="F:ABC-type transporter activity"/>
    <property type="evidence" value="ECO:0007669"/>
    <property type="project" value="InterPro"/>
</dbReference>
<dbReference type="Proteomes" id="UP000266915">
    <property type="component" value="Unassembled WGS sequence"/>
</dbReference>
<dbReference type="InterPro" id="IPR036640">
    <property type="entry name" value="ABC1_TM_sf"/>
</dbReference>
<dbReference type="Gene3D" id="1.20.1560.10">
    <property type="entry name" value="ABC transporter type 1, transmembrane domain"/>
    <property type="match status" value="1"/>
</dbReference>
<evidence type="ECO:0000256" key="5">
    <source>
        <dbReference type="ARBA" id="ARBA00022989"/>
    </source>
</evidence>
<feature type="transmembrane region" description="Helical" evidence="7">
    <location>
        <begin position="239"/>
        <end position="264"/>
    </location>
</feature>
<evidence type="ECO:0000256" key="2">
    <source>
        <dbReference type="ARBA" id="ARBA00022692"/>
    </source>
</evidence>
<evidence type="ECO:0000259" key="9">
    <source>
        <dbReference type="PROSITE" id="PS50929"/>
    </source>
</evidence>
<comment type="subcellular location">
    <subcellularLocation>
        <location evidence="1">Cell membrane</location>
        <topology evidence="1">Multi-pass membrane protein</topology>
    </subcellularLocation>
</comment>
<evidence type="ECO:0000313" key="11">
    <source>
        <dbReference type="Proteomes" id="UP000266915"/>
    </source>
</evidence>
<feature type="transmembrane region" description="Helical" evidence="7">
    <location>
        <begin position="270"/>
        <end position="288"/>
    </location>
</feature>
<dbReference type="InterPro" id="IPR011527">
    <property type="entry name" value="ABC1_TM_dom"/>
</dbReference>
<dbReference type="PROSITE" id="PS50929">
    <property type="entry name" value="ABC_TM1F"/>
    <property type="match status" value="1"/>
</dbReference>
<keyword evidence="6 7" id="KW-0472">Membrane</keyword>
<dbReference type="PANTHER" id="PTHR24221:SF590">
    <property type="entry name" value="COMPONENT LINKED WITH THE ASSEMBLY OF CYTOCHROME' TRANSPORT TRANSMEMBRANE ATP-BINDING PROTEIN ABC TRANSPORTER CYDD-RELATED"/>
    <property type="match status" value="1"/>
</dbReference>
<keyword evidence="4 10" id="KW-0067">ATP-binding</keyword>
<evidence type="ECO:0000256" key="3">
    <source>
        <dbReference type="ARBA" id="ARBA00022741"/>
    </source>
</evidence>
<evidence type="ECO:0000256" key="4">
    <source>
        <dbReference type="ARBA" id="ARBA00022840"/>
    </source>
</evidence>
<dbReference type="InterPro" id="IPR003593">
    <property type="entry name" value="AAA+_ATPase"/>
</dbReference>
<dbReference type="GO" id="GO:0016887">
    <property type="term" value="F:ATP hydrolysis activity"/>
    <property type="evidence" value="ECO:0007669"/>
    <property type="project" value="InterPro"/>
</dbReference>
<dbReference type="CDD" id="cd18584">
    <property type="entry name" value="ABC_6TM_AarD_CydD"/>
    <property type="match status" value="1"/>
</dbReference>
<dbReference type="InterPro" id="IPR003439">
    <property type="entry name" value="ABC_transporter-like_ATP-bd"/>
</dbReference>
<dbReference type="Pfam" id="PF00005">
    <property type="entry name" value="ABC_tran"/>
    <property type="match status" value="1"/>
</dbReference>
<evidence type="ECO:0000259" key="8">
    <source>
        <dbReference type="PROSITE" id="PS50893"/>
    </source>
</evidence>
<keyword evidence="11" id="KW-1185">Reference proteome</keyword>
<feature type="domain" description="ABC transporter" evidence="8">
    <location>
        <begin position="346"/>
        <end position="568"/>
    </location>
</feature>
<dbReference type="Gene3D" id="3.40.50.300">
    <property type="entry name" value="P-loop containing nucleotide triphosphate hydrolases"/>
    <property type="match status" value="1"/>
</dbReference>
<evidence type="ECO:0000256" key="1">
    <source>
        <dbReference type="ARBA" id="ARBA00004651"/>
    </source>
</evidence>
<feature type="transmembrane region" description="Helical" evidence="7">
    <location>
        <begin position="20"/>
        <end position="44"/>
    </location>
</feature>
<feature type="transmembrane region" description="Helical" evidence="7">
    <location>
        <begin position="161"/>
        <end position="180"/>
    </location>
</feature>
<reference evidence="10 11" key="1">
    <citation type="submission" date="2018-11" db="EMBL/GenBank/DDBJ databases">
        <title>Sequencing the genomes of 1000 actinobacteria strains.</title>
        <authorList>
            <person name="Klenk H.-P."/>
        </authorList>
    </citation>
    <scope>NUCLEOTIDE SEQUENCE [LARGE SCALE GENOMIC DNA]</scope>
    <source>
        <strain evidence="10 11">DSM 14012</strain>
    </source>
</reference>
<protein>
    <submittedName>
        <fullName evidence="10">ATP-binding cassette subfamily C protein CydD</fullName>
    </submittedName>
</protein>
<dbReference type="SMART" id="SM00382">
    <property type="entry name" value="AAA"/>
    <property type="match status" value="1"/>
</dbReference>
<comment type="caution">
    <text evidence="10">The sequence shown here is derived from an EMBL/GenBank/DDBJ whole genome shotgun (WGS) entry which is preliminary data.</text>
</comment>
<dbReference type="PANTHER" id="PTHR24221">
    <property type="entry name" value="ATP-BINDING CASSETTE SUB-FAMILY B"/>
    <property type="match status" value="1"/>
</dbReference>
<dbReference type="GO" id="GO:0005524">
    <property type="term" value="F:ATP binding"/>
    <property type="evidence" value="ECO:0007669"/>
    <property type="project" value="UniProtKB-KW"/>
</dbReference>
<keyword evidence="3" id="KW-0547">Nucleotide-binding</keyword>
<dbReference type="GO" id="GO:0042883">
    <property type="term" value="P:cysteine transport"/>
    <property type="evidence" value="ECO:0007669"/>
    <property type="project" value="InterPro"/>
</dbReference>
<keyword evidence="2 7" id="KW-0812">Transmembrane</keyword>
<dbReference type="GO" id="GO:0005886">
    <property type="term" value="C:plasma membrane"/>
    <property type="evidence" value="ECO:0007669"/>
    <property type="project" value="UniProtKB-SubCell"/>
</dbReference>
<evidence type="ECO:0000256" key="7">
    <source>
        <dbReference type="SAM" id="Phobius"/>
    </source>
</evidence>
<accession>A0A3N2C262</accession>
<gene>
    <name evidence="10" type="ORF">EDD42_1675</name>
</gene>
<dbReference type="SUPFAM" id="SSF90123">
    <property type="entry name" value="ABC transporter transmembrane region"/>
    <property type="match status" value="1"/>
</dbReference>
<dbReference type="InterPro" id="IPR027417">
    <property type="entry name" value="P-loop_NTPase"/>
</dbReference>
<organism evidence="10 11">
    <name type="scientific">Plantibacter flavus</name>
    <dbReference type="NCBI Taxonomy" id="150123"/>
    <lineage>
        <taxon>Bacteria</taxon>
        <taxon>Bacillati</taxon>
        <taxon>Actinomycetota</taxon>
        <taxon>Actinomycetes</taxon>
        <taxon>Micrococcales</taxon>
        <taxon>Microbacteriaceae</taxon>
        <taxon>Plantibacter</taxon>
    </lineage>
</organism>
<dbReference type="AlphaFoldDB" id="A0A3N2C262"/>
<feature type="transmembrane region" description="Helical" evidence="7">
    <location>
        <begin position="134"/>
        <end position="154"/>
    </location>
</feature>
<proteinExistence type="predicted"/>
<dbReference type="EMBL" id="RKHL01000001">
    <property type="protein sequence ID" value="ROR81608.1"/>
    <property type="molecule type" value="Genomic_DNA"/>
</dbReference>
<dbReference type="RefSeq" id="WP_085510708.1">
    <property type="nucleotide sequence ID" value="NZ_FXAP01000001.1"/>
</dbReference>
<sequence length="568" mass="59603">MRPLDPRLLRYARGARSILGLGAVIALVQTSCTLGFAWFVAQLVSRSIAGDPVEELLPSLWLLIGIVVLRAGTVLASDSVNARGSAIVRSQLRRALAGAFETLGPGWVSRRSSAALTTVAGRGLDALDAYFGRYVPQLILTAIAMPIIAAVIFIQDPLSGITVIVTLPLIPVFMILIGFATQAVQRRQWETLAHLSRGFLELVAGMATLKLFGRQHRQVRRIRTVTEEYRVETMKVLRFSFVSGFALELLSSLAVAVVAVGIGLRLLDGSLLLGTGLFVLILAPEAFLPLRNVGANYHAAAEGVTAADEVFEILDEAKAVRESPSAPHQVGDSATVGDSARRTSGLVLDGLGVQYDELRVLDDLDATFPAGVVTAVVGASGAGKTSMASAILGFVDATGSILHDGGRVPPTPGGRRWLSWAPQRPVLIAGTVGSNVALGDDAPDEALIVEALSALGLSALPLGHPIGAVGDGVSGGQAQRIAIARALYRLRRTPADAGTPVLLLDEPSSALDAASEALVIDAARDAARSGAAVIVITHRPSIVEHADAVLEIRLRSERVQGDEVMLHG</sequence>
<dbReference type="InterPro" id="IPR017871">
    <property type="entry name" value="ABC_transporter-like_CS"/>
</dbReference>
<feature type="domain" description="ABC transmembrane type-1" evidence="9">
    <location>
        <begin position="21"/>
        <end position="302"/>
    </location>
</feature>
<evidence type="ECO:0000313" key="10">
    <source>
        <dbReference type="EMBL" id="ROR81608.1"/>
    </source>
</evidence>
<keyword evidence="5 7" id="KW-1133">Transmembrane helix</keyword>
<name>A0A3N2C262_9MICO</name>
<dbReference type="InterPro" id="IPR014216">
    <property type="entry name" value="ABC_transptr_CydD"/>
</dbReference>
<feature type="transmembrane region" description="Helical" evidence="7">
    <location>
        <begin position="56"/>
        <end position="76"/>
    </location>
</feature>
<dbReference type="NCBIfam" id="TIGR02857">
    <property type="entry name" value="CydD"/>
    <property type="match status" value="1"/>
</dbReference>